<evidence type="ECO:0000256" key="13">
    <source>
        <dbReference type="SAM" id="MobiDB-lite"/>
    </source>
</evidence>
<evidence type="ECO:0000259" key="15">
    <source>
        <dbReference type="Pfam" id="PF00593"/>
    </source>
</evidence>
<protein>
    <submittedName>
        <fullName evidence="17">TonB-dependent receptor</fullName>
    </submittedName>
</protein>
<dbReference type="InterPro" id="IPR012910">
    <property type="entry name" value="Plug_dom"/>
</dbReference>
<evidence type="ECO:0000313" key="18">
    <source>
        <dbReference type="Proteomes" id="UP000321250"/>
    </source>
</evidence>
<name>A0A5C6UF46_9SPHN</name>
<comment type="caution">
    <text evidence="17">The sequence shown here is derived from an EMBL/GenBank/DDBJ whole genome shotgun (WGS) entry which is preliminary data.</text>
</comment>
<comment type="similarity">
    <text evidence="11 12">Belongs to the TonB-dependent receptor family.</text>
</comment>
<sequence>MKLVSYFCTASALALTTVPAFAQEQSTGQTAAGQTAAGQTATGQAAAGQAPTTDPTDAQDIIVTANRTESLLSKTPVAISAITGDGLRAAGITNPTALADQVPNISIDRNSGGVQVTIRGVTSTDVSERGDPSAAFLADGVYIARPQAQEVSFFDVARVEVLRGPQGTLYGRNTTAGLINVISNRPTFDRFGGSVDVGYGNYDACQASAAVNLPVSQNLAFRVAGNFDQRDTFTRFGPQVTGRSDPFRKNLSGRVSGLYKWNSGNLLLRGDYSDIGGHVFDLLPIRNFYADTPTGIDPIRLKRSRRAYMTENANIGWDLYRRNYSWGIGGELTQDVGPITVSYVGSYRRFKRDEEDARISPDAALAYHYSYDGHYRQQSHELRLATNGGGPLTLQGGGYFFKEDSDIVLKGLIGTANPGRTGDGTTLAFFQDPTKAKSYAFFGQGTYALTDSLRFTAGARYSHDDKSRVGYTVTCASFFTCARPANAVPNNNASATFAKTTWRLGLDYDLTPTTLLYGTVSTGYKAGGFNDGCERGTGTGCTLTADALYYDPETLTSYEAGIKTRFLDNAVRLDASAFHYDYNNLQLS</sequence>
<dbReference type="AlphaFoldDB" id="A0A5C6UF46"/>
<dbReference type="Pfam" id="PF07715">
    <property type="entry name" value="Plug"/>
    <property type="match status" value="1"/>
</dbReference>
<evidence type="ECO:0000256" key="9">
    <source>
        <dbReference type="ARBA" id="ARBA00023136"/>
    </source>
</evidence>
<evidence type="ECO:0000256" key="10">
    <source>
        <dbReference type="ARBA" id="ARBA00023237"/>
    </source>
</evidence>
<evidence type="ECO:0000256" key="6">
    <source>
        <dbReference type="ARBA" id="ARBA00023004"/>
    </source>
</evidence>
<evidence type="ECO:0000256" key="8">
    <source>
        <dbReference type="ARBA" id="ARBA00023077"/>
    </source>
</evidence>
<feature type="signal peptide" evidence="14">
    <location>
        <begin position="1"/>
        <end position="22"/>
    </location>
</feature>
<evidence type="ECO:0000256" key="11">
    <source>
        <dbReference type="PROSITE-ProRule" id="PRU01360"/>
    </source>
</evidence>
<organism evidence="17 18">
    <name type="scientific">Sphingomonas ginsenosidivorax</name>
    <dbReference type="NCBI Taxonomy" id="862135"/>
    <lineage>
        <taxon>Bacteria</taxon>
        <taxon>Pseudomonadati</taxon>
        <taxon>Pseudomonadota</taxon>
        <taxon>Alphaproteobacteria</taxon>
        <taxon>Sphingomonadales</taxon>
        <taxon>Sphingomonadaceae</taxon>
        <taxon>Sphingomonas</taxon>
    </lineage>
</organism>
<dbReference type="PANTHER" id="PTHR32552:SF81">
    <property type="entry name" value="TONB-DEPENDENT OUTER MEMBRANE RECEPTOR"/>
    <property type="match status" value="1"/>
</dbReference>
<dbReference type="InterPro" id="IPR000531">
    <property type="entry name" value="Beta-barrel_TonB"/>
</dbReference>
<dbReference type="SUPFAM" id="SSF56935">
    <property type="entry name" value="Porins"/>
    <property type="match status" value="1"/>
</dbReference>
<keyword evidence="10 11" id="KW-0998">Cell outer membrane</keyword>
<evidence type="ECO:0000256" key="14">
    <source>
        <dbReference type="SAM" id="SignalP"/>
    </source>
</evidence>
<dbReference type="EMBL" id="VOQR01000001">
    <property type="protein sequence ID" value="TXC71094.1"/>
    <property type="molecule type" value="Genomic_DNA"/>
</dbReference>
<keyword evidence="5 11" id="KW-0812">Transmembrane</keyword>
<gene>
    <name evidence="17" type="ORF">FSB78_09115</name>
</gene>
<feature type="chain" id="PRO_5022807033" evidence="14">
    <location>
        <begin position="23"/>
        <end position="588"/>
    </location>
</feature>
<dbReference type="InterPro" id="IPR039426">
    <property type="entry name" value="TonB-dep_rcpt-like"/>
</dbReference>
<evidence type="ECO:0000256" key="5">
    <source>
        <dbReference type="ARBA" id="ARBA00022692"/>
    </source>
</evidence>
<keyword evidence="8 12" id="KW-0798">TonB box</keyword>
<accession>A0A5C6UF46</accession>
<evidence type="ECO:0000259" key="16">
    <source>
        <dbReference type="Pfam" id="PF07715"/>
    </source>
</evidence>
<feature type="domain" description="TonB-dependent receptor-like beta-barrel" evidence="15">
    <location>
        <begin position="306"/>
        <end position="587"/>
    </location>
</feature>
<keyword evidence="17" id="KW-0675">Receptor</keyword>
<evidence type="ECO:0000256" key="3">
    <source>
        <dbReference type="ARBA" id="ARBA00022452"/>
    </source>
</evidence>
<keyword evidence="9 11" id="KW-0472">Membrane</keyword>
<proteinExistence type="inferred from homology"/>
<keyword evidence="2 11" id="KW-0813">Transport</keyword>
<keyword evidence="3 11" id="KW-1134">Transmembrane beta strand</keyword>
<dbReference type="Proteomes" id="UP000321250">
    <property type="component" value="Unassembled WGS sequence"/>
</dbReference>
<dbReference type="PROSITE" id="PS52016">
    <property type="entry name" value="TONB_DEPENDENT_REC_3"/>
    <property type="match status" value="1"/>
</dbReference>
<dbReference type="Gene3D" id="2.40.170.20">
    <property type="entry name" value="TonB-dependent receptor, beta-barrel domain"/>
    <property type="match status" value="1"/>
</dbReference>
<comment type="subcellular location">
    <subcellularLocation>
        <location evidence="1 11">Cell outer membrane</location>
        <topology evidence="1 11">Multi-pass membrane protein</topology>
    </subcellularLocation>
</comment>
<dbReference type="GO" id="GO:0009279">
    <property type="term" value="C:cell outer membrane"/>
    <property type="evidence" value="ECO:0007669"/>
    <property type="project" value="UniProtKB-SubCell"/>
</dbReference>
<keyword evidence="14" id="KW-0732">Signal</keyword>
<reference evidence="17 18" key="1">
    <citation type="journal article" date="2013" name="Antonie Van Leeuwenhoek">
        <title>Sphingomonas ginsenosidivorax sp. nov., with the ability to transform ginsenosides.</title>
        <authorList>
            <person name="Jin X.F."/>
            <person name="Kim J.K."/>
            <person name="Liu Q.M."/>
            <person name="Kang M.S."/>
            <person name="He D."/>
            <person name="Jin F.X."/>
            <person name="Kim S.C."/>
            <person name="Im W.T."/>
        </authorList>
    </citation>
    <scope>NUCLEOTIDE SEQUENCE [LARGE SCALE GENOMIC DNA]</scope>
    <source>
        <strain evidence="17 18">KHI67</strain>
    </source>
</reference>
<evidence type="ECO:0000256" key="4">
    <source>
        <dbReference type="ARBA" id="ARBA00022496"/>
    </source>
</evidence>
<evidence type="ECO:0000256" key="7">
    <source>
        <dbReference type="ARBA" id="ARBA00023065"/>
    </source>
</evidence>
<keyword evidence="7" id="KW-0406">Ion transport</keyword>
<dbReference type="GO" id="GO:0006826">
    <property type="term" value="P:iron ion transport"/>
    <property type="evidence" value="ECO:0007669"/>
    <property type="project" value="UniProtKB-KW"/>
</dbReference>
<feature type="domain" description="TonB-dependent receptor plug" evidence="16">
    <location>
        <begin position="73"/>
        <end position="177"/>
    </location>
</feature>
<feature type="region of interest" description="Disordered" evidence="13">
    <location>
        <begin position="32"/>
        <end position="56"/>
    </location>
</feature>
<dbReference type="Pfam" id="PF00593">
    <property type="entry name" value="TonB_dep_Rec_b-barrel"/>
    <property type="match status" value="1"/>
</dbReference>
<keyword evidence="6" id="KW-0408">Iron</keyword>
<dbReference type="InterPro" id="IPR036942">
    <property type="entry name" value="Beta-barrel_TonB_sf"/>
</dbReference>
<keyword evidence="18" id="KW-1185">Reference proteome</keyword>
<evidence type="ECO:0000256" key="1">
    <source>
        <dbReference type="ARBA" id="ARBA00004571"/>
    </source>
</evidence>
<dbReference type="PANTHER" id="PTHR32552">
    <property type="entry name" value="FERRICHROME IRON RECEPTOR-RELATED"/>
    <property type="match status" value="1"/>
</dbReference>
<evidence type="ECO:0000256" key="2">
    <source>
        <dbReference type="ARBA" id="ARBA00022448"/>
    </source>
</evidence>
<evidence type="ECO:0000313" key="17">
    <source>
        <dbReference type="EMBL" id="TXC71094.1"/>
    </source>
</evidence>
<keyword evidence="4" id="KW-0410">Iron transport</keyword>
<evidence type="ECO:0000256" key="12">
    <source>
        <dbReference type="RuleBase" id="RU003357"/>
    </source>
</evidence>